<dbReference type="RefSeq" id="WP_322442692.1">
    <property type="nucleotide sequence ID" value="NZ_JAXOTQ010000040.1"/>
</dbReference>
<evidence type="ECO:0000313" key="1">
    <source>
        <dbReference type="EMBL" id="MDZ5493045.1"/>
    </source>
</evidence>
<proteinExistence type="predicted"/>
<reference evidence="1 2" key="1">
    <citation type="submission" date="2023-12" db="EMBL/GenBank/DDBJ databases">
        <title>Micromonospora sp. nov., isolated from Atacama Desert.</title>
        <authorList>
            <person name="Carro L."/>
            <person name="Golinska P."/>
            <person name="Klenk H.-P."/>
            <person name="Goodfellow M."/>
        </authorList>
    </citation>
    <scope>NUCLEOTIDE SEQUENCE [LARGE SCALE GENOMIC DNA]</scope>
    <source>
        <strain evidence="1 2">4G53</strain>
    </source>
</reference>
<comment type="caution">
    <text evidence="1">The sequence shown here is derived from an EMBL/GenBank/DDBJ whole genome shotgun (WGS) entry which is preliminary data.</text>
</comment>
<evidence type="ECO:0008006" key="3">
    <source>
        <dbReference type="Google" id="ProtNLM"/>
    </source>
</evidence>
<evidence type="ECO:0000313" key="2">
    <source>
        <dbReference type="Proteomes" id="UP001290101"/>
    </source>
</evidence>
<accession>A0ABU5JK82</accession>
<keyword evidence="2" id="KW-1185">Reference proteome</keyword>
<organism evidence="1 2">
    <name type="scientific">Micromonospora sicca</name>
    <dbReference type="NCBI Taxonomy" id="2202420"/>
    <lineage>
        <taxon>Bacteria</taxon>
        <taxon>Bacillati</taxon>
        <taxon>Actinomycetota</taxon>
        <taxon>Actinomycetes</taxon>
        <taxon>Micromonosporales</taxon>
        <taxon>Micromonosporaceae</taxon>
        <taxon>Micromonospora</taxon>
    </lineage>
</organism>
<protein>
    <recommendedName>
        <fullName evidence="3">DUF4393 domain-containing protein</fullName>
    </recommendedName>
</protein>
<dbReference type="EMBL" id="JAXOTQ010000040">
    <property type="protein sequence ID" value="MDZ5493045.1"/>
    <property type="molecule type" value="Genomic_DNA"/>
</dbReference>
<dbReference type="Proteomes" id="UP001290101">
    <property type="component" value="Unassembled WGS sequence"/>
</dbReference>
<sequence length="229" mass="25324">MEPTYPVDSDRRQGLTRVAEMTVASIPGVGSALQIAMSEGLARRLSERREKWLNQLAEKVFRLEDQIGDFAHLAANDTFVDAVTTAAQIADRTSRKEKLELLRNAAINAVMPSAPDEDLQQLFFDLIARFTPTHVRLLKLLSDPPGWFDRVGIARPSYYSAARSAIIEVGMPELNGRKDLIDRYGSGLSTTGLVNGSLNGMMTENGLWTPATTELGRQFLSFIEDPETP</sequence>
<gene>
    <name evidence="1" type="ORF">U2F25_26845</name>
</gene>
<name>A0ABU5JK82_9ACTN</name>